<protein>
    <submittedName>
        <fullName evidence="3">Uncharacterized protein</fullName>
    </submittedName>
</protein>
<evidence type="ECO:0000256" key="2">
    <source>
        <dbReference type="SAM" id="Phobius"/>
    </source>
</evidence>
<dbReference type="EMBL" id="JAQIZT010000001">
    <property type="protein sequence ID" value="KAJ7011638.1"/>
    <property type="molecule type" value="Genomic_DNA"/>
</dbReference>
<keyword evidence="2" id="KW-0812">Transmembrane</keyword>
<accession>A0AAD6RMB2</accession>
<organism evidence="3 4">
    <name type="scientific">Populus alba x Populus x berolinensis</name>
    <dbReference type="NCBI Taxonomy" id="444605"/>
    <lineage>
        <taxon>Eukaryota</taxon>
        <taxon>Viridiplantae</taxon>
        <taxon>Streptophyta</taxon>
        <taxon>Embryophyta</taxon>
        <taxon>Tracheophyta</taxon>
        <taxon>Spermatophyta</taxon>
        <taxon>Magnoliopsida</taxon>
        <taxon>eudicotyledons</taxon>
        <taxon>Gunneridae</taxon>
        <taxon>Pentapetalae</taxon>
        <taxon>rosids</taxon>
        <taxon>fabids</taxon>
        <taxon>Malpighiales</taxon>
        <taxon>Salicaceae</taxon>
        <taxon>Saliceae</taxon>
        <taxon>Populus</taxon>
    </lineage>
</organism>
<evidence type="ECO:0000256" key="1">
    <source>
        <dbReference type="SAM" id="MobiDB-lite"/>
    </source>
</evidence>
<keyword evidence="4" id="KW-1185">Reference proteome</keyword>
<feature type="transmembrane region" description="Helical" evidence="2">
    <location>
        <begin position="12"/>
        <end position="31"/>
    </location>
</feature>
<sequence length="75" mass="8570">MARNPVLQPGGPRFLVGLPLLITLTAMMYPIRNPGYRVRTRNQVDPDRGSPLDRSLKRKRSSLEGRLWRAVRSTI</sequence>
<evidence type="ECO:0000313" key="4">
    <source>
        <dbReference type="Proteomes" id="UP001164929"/>
    </source>
</evidence>
<keyword evidence="2" id="KW-1133">Transmembrane helix</keyword>
<dbReference type="Proteomes" id="UP001164929">
    <property type="component" value="Chromosome 1"/>
</dbReference>
<dbReference type="AlphaFoldDB" id="A0AAD6RMB2"/>
<proteinExistence type="predicted"/>
<evidence type="ECO:0000313" key="3">
    <source>
        <dbReference type="EMBL" id="KAJ7011638.1"/>
    </source>
</evidence>
<feature type="region of interest" description="Disordered" evidence="1">
    <location>
        <begin position="39"/>
        <end position="58"/>
    </location>
</feature>
<comment type="caution">
    <text evidence="3">The sequence shown here is derived from an EMBL/GenBank/DDBJ whole genome shotgun (WGS) entry which is preliminary data.</text>
</comment>
<feature type="compositionally biased region" description="Basic and acidic residues" evidence="1">
    <location>
        <begin position="42"/>
        <end position="58"/>
    </location>
</feature>
<reference evidence="3 4" key="1">
    <citation type="journal article" date="2023" name="Mol. Ecol. Resour.">
        <title>Chromosome-level genome assembly of a triploid poplar Populus alba 'Berolinensis'.</title>
        <authorList>
            <person name="Chen S."/>
            <person name="Yu Y."/>
            <person name="Wang X."/>
            <person name="Wang S."/>
            <person name="Zhang T."/>
            <person name="Zhou Y."/>
            <person name="He R."/>
            <person name="Meng N."/>
            <person name="Wang Y."/>
            <person name="Liu W."/>
            <person name="Liu Z."/>
            <person name="Liu J."/>
            <person name="Guo Q."/>
            <person name="Huang H."/>
            <person name="Sederoff R.R."/>
            <person name="Wang G."/>
            <person name="Qu G."/>
            <person name="Chen S."/>
        </authorList>
    </citation>
    <scope>NUCLEOTIDE SEQUENCE [LARGE SCALE GENOMIC DNA]</scope>
    <source>
        <strain evidence="3">SC-2020</strain>
    </source>
</reference>
<name>A0AAD6RMB2_9ROSI</name>
<gene>
    <name evidence="3" type="ORF">NC653_001908</name>
</gene>
<keyword evidence="2" id="KW-0472">Membrane</keyword>